<dbReference type="GO" id="GO:0006508">
    <property type="term" value="P:proteolysis"/>
    <property type="evidence" value="ECO:0007669"/>
    <property type="project" value="UniProtKB-KW"/>
</dbReference>
<dbReference type="STRING" id="48269.A0A183M0T2"/>
<dbReference type="GO" id="GO:0004222">
    <property type="term" value="F:metalloendopeptidase activity"/>
    <property type="evidence" value="ECO:0007669"/>
    <property type="project" value="UniProtKB-UniRule"/>
</dbReference>
<evidence type="ECO:0000256" key="4">
    <source>
        <dbReference type="ARBA" id="ARBA00022801"/>
    </source>
</evidence>
<keyword evidence="6 7" id="KW-0482">Metalloprotease</keyword>
<dbReference type="InterPro" id="IPR001878">
    <property type="entry name" value="Znf_CCHC"/>
</dbReference>
<keyword evidence="4 7" id="KW-0378">Hydrolase</keyword>
<dbReference type="GO" id="GO:0016020">
    <property type="term" value="C:membrane"/>
    <property type="evidence" value="ECO:0007669"/>
    <property type="project" value="InterPro"/>
</dbReference>
<evidence type="ECO:0000313" key="9">
    <source>
        <dbReference type="Proteomes" id="UP000277204"/>
    </source>
</evidence>
<name>A0A183M0T2_9TREM</name>
<organism evidence="8 9">
    <name type="scientific">Schistosoma margrebowiei</name>
    <dbReference type="NCBI Taxonomy" id="48269"/>
    <lineage>
        <taxon>Eukaryota</taxon>
        <taxon>Metazoa</taxon>
        <taxon>Spiralia</taxon>
        <taxon>Lophotrochozoa</taxon>
        <taxon>Platyhelminthes</taxon>
        <taxon>Trematoda</taxon>
        <taxon>Digenea</taxon>
        <taxon>Strigeidida</taxon>
        <taxon>Schistosomatoidea</taxon>
        <taxon>Schistosomatidae</taxon>
        <taxon>Schistosoma</taxon>
    </lineage>
</organism>
<reference evidence="8 9" key="1">
    <citation type="submission" date="2018-11" db="EMBL/GenBank/DDBJ databases">
        <authorList>
            <consortium name="Pathogen Informatics"/>
        </authorList>
    </citation>
    <scope>NUCLEOTIDE SEQUENCE [LARGE SCALE GENOMIC DNA]</scope>
    <source>
        <strain evidence="8 9">Zambia</strain>
    </source>
</reference>
<dbReference type="EC" id="3.4.24.-" evidence="7"/>
<evidence type="ECO:0000313" key="8">
    <source>
        <dbReference type="EMBL" id="VDO87209.1"/>
    </source>
</evidence>
<sequence length="317" mass="35328">MPNITMVSMNMFKRMSLQNSGVLGEPIDKRQYGGNGLKFVVIYTESIRSHRLFSEFKDETMAGETGVKSVLSALTLAFFTDSGRKSIEPYCDETGSLTCYHKKAFGICAIGKYKGVLPPEEQYFEGSPNVGGTSTLTDRCPTVQELLLDYDKYTNFECVKGGKFHKINHQDIKNSATLLRYPNPMRTQRYADNSLRICDTVHEGEIKFGKCLFCGKFHSRNSYAFRNAKCFKCGLIGHIQSVCNTKVYSAATKAKFFSGDPIKLGVSKDHLSLSTTLNSGTESHSRPELNESQNPCETTVSNQSTAVYPYHEVPSNV</sequence>
<comment type="similarity">
    <text evidence="1 7">Belongs to the peptidase M8 family.</text>
</comment>
<keyword evidence="3 7" id="KW-0479">Metal-binding</keyword>
<evidence type="ECO:0000256" key="2">
    <source>
        <dbReference type="ARBA" id="ARBA00022670"/>
    </source>
</evidence>
<dbReference type="PROSITE" id="PS50158">
    <property type="entry name" value="ZF_CCHC"/>
    <property type="match status" value="1"/>
</dbReference>
<dbReference type="AlphaFoldDB" id="A0A183M0T2"/>
<evidence type="ECO:0000256" key="1">
    <source>
        <dbReference type="ARBA" id="ARBA00005860"/>
    </source>
</evidence>
<keyword evidence="9" id="KW-1185">Reference proteome</keyword>
<proteinExistence type="inferred from homology"/>
<evidence type="ECO:0000256" key="6">
    <source>
        <dbReference type="ARBA" id="ARBA00023049"/>
    </source>
</evidence>
<gene>
    <name evidence="8" type="ORF">SMRZ_LOCUS9657</name>
</gene>
<dbReference type="Pfam" id="PF01457">
    <property type="entry name" value="Peptidase_M8"/>
    <property type="match status" value="1"/>
</dbReference>
<dbReference type="InterPro" id="IPR001577">
    <property type="entry name" value="Peptidase_M8"/>
</dbReference>
<dbReference type="GO" id="GO:0008270">
    <property type="term" value="F:zinc ion binding"/>
    <property type="evidence" value="ECO:0007669"/>
    <property type="project" value="InterPro"/>
</dbReference>
<evidence type="ECO:0000256" key="5">
    <source>
        <dbReference type="ARBA" id="ARBA00022833"/>
    </source>
</evidence>
<evidence type="ECO:0000256" key="7">
    <source>
        <dbReference type="RuleBase" id="RU366077"/>
    </source>
</evidence>
<protein>
    <recommendedName>
        <fullName evidence="7">Leishmanolysin-like peptidase</fullName>
        <ecNumber evidence="7">3.4.24.-</ecNumber>
    </recommendedName>
</protein>
<evidence type="ECO:0000256" key="3">
    <source>
        <dbReference type="ARBA" id="ARBA00022723"/>
    </source>
</evidence>
<dbReference type="SUPFAM" id="SSF55486">
    <property type="entry name" value="Metalloproteases ('zincins'), catalytic domain"/>
    <property type="match status" value="1"/>
</dbReference>
<keyword evidence="2 7" id="KW-0645">Protease</keyword>
<dbReference type="Gene3D" id="2.10.55.10">
    <property type="entry name" value="Leishmanolysin domain 3"/>
    <property type="match status" value="1"/>
</dbReference>
<dbReference type="Proteomes" id="UP000277204">
    <property type="component" value="Unassembled WGS sequence"/>
</dbReference>
<dbReference type="GO" id="GO:0007155">
    <property type="term" value="P:cell adhesion"/>
    <property type="evidence" value="ECO:0007669"/>
    <property type="project" value="InterPro"/>
</dbReference>
<comment type="cofactor">
    <cofactor evidence="7">
        <name>Zn(2+)</name>
        <dbReference type="ChEBI" id="CHEBI:29105"/>
    </cofactor>
    <text evidence="7">Binds 1 zinc ion per subunit.</text>
</comment>
<dbReference type="GO" id="GO:0003676">
    <property type="term" value="F:nucleic acid binding"/>
    <property type="evidence" value="ECO:0007669"/>
    <property type="project" value="InterPro"/>
</dbReference>
<keyword evidence="5 7" id="KW-0862">Zinc</keyword>
<accession>A0A183M0T2</accession>
<dbReference type="EMBL" id="UZAI01004641">
    <property type="protein sequence ID" value="VDO87209.1"/>
    <property type="molecule type" value="Genomic_DNA"/>
</dbReference>